<feature type="transmembrane region" description="Helical" evidence="1">
    <location>
        <begin position="91"/>
        <end position="113"/>
    </location>
</feature>
<dbReference type="GeneID" id="57142791"/>
<feature type="transmembrane region" description="Helical" evidence="1">
    <location>
        <begin position="60"/>
        <end position="79"/>
    </location>
</feature>
<gene>
    <name evidence="2" type="ORF">MTE01_00670</name>
</gene>
<reference evidence="2 3" key="1">
    <citation type="submission" date="2019-06" db="EMBL/GenBank/DDBJ databases">
        <title>Whole genome shotgun sequence of Microbacterium testaceum NBRC 12675.</title>
        <authorList>
            <person name="Hosoyama A."/>
            <person name="Uohara A."/>
            <person name="Ohji S."/>
            <person name="Ichikawa N."/>
        </authorList>
    </citation>
    <scope>NUCLEOTIDE SEQUENCE [LARGE SCALE GENOMIC DNA]</scope>
    <source>
        <strain evidence="2 3">NBRC 12675</strain>
    </source>
</reference>
<dbReference type="EMBL" id="BJML01000001">
    <property type="protein sequence ID" value="GEB44122.1"/>
    <property type="molecule type" value="Genomic_DNA"/>
</dbReference>
<name>A0A4Y3QG38_MICTE</name>
<evidence type="ECO:0000313" key="2">
    <source>
        <dbReference type="EMBL" id="GEB44122.1"/>
    </source>
</evidence>
<keyword evidence="1" id="KW-1133">Transmembrane helix</keyword>
<feature type="transmembrane region" description="Helical" evidence="1">
    <location>
        <begin position="166"/>
        <end position="185"/>
    </location>
</feature>
<accession>A0A4Y3QG38</accession>
<feature type="transmembrane region" description="Helical" evidence="1">
    <location>
        <begin position="197"/>
        <end position="216"/>
    </location>
</feature>
<organism evidence="2 3">
    <name type="scientific">Microbacterium testaceum</name>
    <name type="common">Aureobacterium testaceum</name>
    <name type="synonym">Brevibacterium testaceum</name>
    <dbReference type="NCBI Taxonomy" id="2033"/>
    <lineage>
        <taxon>Bacteria</taxon>
        <taxon>Bacillati</taxon>
        <taxon>Actinomycetota</taxon>
        <taxon>Actinomycetes</taxon>
        <taxon>Micrococcales</taxon>
        <taxon>Microbacteriaceae</taxon>
        <taxon>Microbacterium</taxon>
    </lineage>
</organism>
<dbReference type="InterPro" id="IPR009339">
    <property type="entry name" value="DUF998"/>
</dbReference>
<dbReference type="Proteomes" id="UP000319525">
    <property type="component" value="Unassembled WGS sequence"/>
</dbReference>
<dbReference type="RefSeq" id="WP_170210567.1">
    <property type="nucleotide sequence ID" value="NZ_BJML01000001.1"/>
</dbReference>
<dbReference type="Pfam" id="PF06197">
    <property type="entry name" value="DUF998"/>
    <property type="match status" value="1"/>
</dbReference>
<evidence type="ECO:0000313" key="3">
    <source>
        <dbReference type="Proteomes" id="UP000319525"/>
    </source>
</evidence>
<proteinExistence type="predicted"/>
<sequence length="226" mass="23856">MIETVERPITRPARTRRALAVHTATIGGLAAFLSATLIWICRLWEPGVQYVSQLGATAMPTAPVFNTALLLLAIAAVLVDRSLVSRGGEYVVGWSVATTLLVCGLCFAVASVVTCSPGCPIPFTEGALPQDLIHISFAVLGFVLAIVAMGQVAVVRRRPWMRAVSVVTLVAVGVTSFSGAMIALLRGDTAVGGNLEFTAATLAIAWFGVFGLQVAADERRIRRNAH</sequence>
<comment type="caution">
    <text evidence="2">The sequence shown here is derived from an EMBL/GenBank/DDBJ whole genome shotgun (WGS) entry which is preliminary data.</text>
</comment>
<protein>
    <recommendedName>
        <fullName evidence="4">DUF998 domain-containing protein</fullName>
    </recommendedName>
</protein>
<evidence type="ECO:0000256" key="1">
    <source>
        <dbReference type="SAM" id="Phobius"/>
    </source>
</evidence>
<evidence type="ECO:0008006" key="4">
    <source>
        <dbReference type="Google" id="ProtNLM"/>
    </source>
</evidence>
<dbReference type="AlphaFoldDB" id="A0A4Y3QG38"/>
<keyword evidence="1" id="KW-0472">Membrane</keyword>
<keyword evidence="1" id="KW-0812">Transmembrane</keyword>
<feature type="transmembrane region" description="Helical" evidence="1">
    <location>
        <begin position="20"/>
        <end position="40"/>
    </location>
</feature>
<feature type="transmembrane region" description="Helical" evidence="1">
    <location>
        <begin position="133"/>
        <end position="154"/>
    </location>
</feature>